<feature type="region of interest" description="Disordered" evidence="8">
    <location>
        <begin position="406"/>
        <end position="443"/>
    </location>
</feature>
<dbReference type="GO" id="GO:0008017">
    <property type="term" value="F:microtubule binding"/>
    <property type="evidence" value="ECO:0007669"/>
    <property type="project" value="InterPro"/>
</dbReference>
<keyword evidence="3" id="KW-0963">Cytoplasm</keyword>
<feature type="domain" description="Cep57 centrosome localisation" evidence="10">
    <location>
        <begin position="66"/>
        <end position="230"/>
    </location>
</feature>
<dbReference type="GO" id="GO:0042802">
    <property type="term" value="F:identical protein binding"/>
    <property type="evidence" value="ECO:0007669"/>
    <property type="project" value="InterPro"/>
</dbReference>
<gene>
    <name evidence="11" type="ORF">Q8A67_018997</name>
</gene>
<evidence type="ECO:0000256" key="8">
    <source>
        <dbReference type="SAM" id="MobiDB-lite"/>
    </source>
</evidence>
<name>A0AA88TJI6_9TELE</name>
<evidence type="ECO:0000259" key="9">
    <source>
        <dbReference type="Pfam" id="PF06657"/>
    </source>
</evidence>
<reference evidence="11" key="1">
    <citation type="submission" date="2023-08" db="EMBL/GenBank/DDBJ databases">
        <title>Chromosome-level Genome Assembly of mud carp (Cirrhinus molitorella).</title>
        <authorList>
            <person name="Liu H."/>
        </authorList>
    </citation>
    <scope>NUCLEOTIDE SEQUENCE</scope>
    <source>
        <strain evidence="11">Prfri</strain>
        <tissue evidence="11">Muscle</tissue>
    </source>
</reference>
<feature type="compositionally biased region" description="Basic and acidic residues" evidence="8">
    <location>
        <begin position="433"/>
        <end position="443"/>
    </location>
</feature>
<feature type="compositionally biased region" description="Basic residues" evidence="8">
    <location>
        <begin position="237"/>
        <end position="256"/>
    </location>
</feature>
<dbReference type="AlphaFoldDB" id="A0AA88TJI6"/>
<comment type="caution">
    <text evidence="11">The sequence shown here is derived from an EMBL/GenBank/DDBJ whole genome shotgun (WGS) entry which is preliminary data.</text>
</comment>
<dbReference type="InterPro" id="IPR024957">
    <property type="entry name" value="Cep57_MT-bd_dom"/>
</dbReference>
<dbReference type="InterPro" id="IPR025913">
    <property type="entry name" value="Cep57_CLD"/>
</dbReference>
<dbReference type="GO" id="GO:0005874">
    <property type="term" value="C:microtubule"/>
    <property type="evidence" value="ECO:0007669"/>
    <property type="project" value="UniProtKB-KW"/>
</dbReference>
<evidence type="ECO:0000256" key="5">
    <source>
        <dbReference type="ARBA" id="ARBA00023054"/>
    </source>
</evidence>
<evidence type="ECO:0000256" key="4">
    <source>
        <dbReference type="ARBA" id="ARBA00022701"/>
    </source>
</evidence>
<dbReference type="EMBL" id="JAUYZG010000018">
    <property type="protein sequence ID" value="KAK2881729.1"/>
    <property type="molecule type" value="Genomic_DNA"/>
</dbReference>
<dbReference type="Proteomes" id="UP001187343">
    <property type="component" value="Unassembled WGS sequence"/>
</dbReference>
<evidence type="ECO:0000313" key="11">
    <source>
        <dbReference type="EMBL" id="KAK2881729.1"/>
    </source>
</evidence>
<evidence type="ECO:0000259" key="10">
    <source>
        <dbReference type="Pfam" id="PF14073"/>
    </source>
</evidence>
<dbReference type="Pfam" id="PF06657">
    <property type="entry name" value="Cep57_MT_bd"/>
    <property type="match status" value="1"/>
</dbReference>
<feature type="compositionally biased region" description="Basic and acidic residues" evidence="8">
    <location>
        <begin position="98"/>
        <end position="112"/>
    </location>
</feature>
<proteinExistence type="inferred from homology"/>
<feature type="coiled-coil region" evidence="7">
    <location>
        <begin position="368"/>
        <end position="405"/>
    </location>
</feature>
<feature type="domain" description="Cep57 centrosome microtubule-binding" evidence="9">
    <location>
        <begin position="323"/>
        <end position="395"/>
    </location>
</feature>
<evidence type="ECO:0000256" key="6">
    <source>
        <dbReference type="ARBA" id="ARBA00023212"/>
    </source>
</evidence>
<evidence type="ECO:0008006" key="13">
    <source>
        <dbReference type="Google" id="ProtNLM"/>
    </source>
</evidence>
<feature type="coiled-coil region" evidence="7">
    <location>
        <begin position="175"/>
        <end position="216"/>
    </location>
</feature>
<keyword evidence="4" id="KW-0493">Microtubule</keyword>
<dbReference type="PANTHER" id="PTHR19336">
    <property type="entry name" value="UNCHARACTERIZED DUF1167"/>
    <property type="match status" value="1"/>
</dbReference>
<evidence type="ECO:0000256" key="2">
    <source>
        <dbReference type="ARBA" id="ARBA00008179"/>
    </source>
</evidence>
<evidence type="ECO:0000256" key="3">
    <source>
        <dbReference type="ARBA" id="ARBA00022490"/>
    </source>
</evidence>
<organism evidence="11 12">
    <name type="scientific">Cirrhinus molitorella</name>
    <name type="common">mud carp</name>
    <dbReference type="NCBI Taxonomy" id="172907"/>
    <lineage>
        <taxon>Eukaryota</taxon>
        <taxon>Metazoa</taxon>
        <taxon>Chordata</taxon>
        <taxon>Craniata</taxon>
        <taxon>Vertebrata</taxon>
        <taxon>Euteleostomi</taxon>
        <taxon>Actinopterygii</taxon>
        <taxon>Neopterygii</taxon>
        <taxon>Teleostei</taxon>
        <taxon>Ostariophysi</taxon>
        <taxon>Cypriniformes</taxon>
        <taxon>Cyprinidae</taxon>
        <taxon>Labeoninae</taxon>
        <taxon>Labeonini</taxon>
        <taxon>Cirrhinus</taxon>
    </lineage>
</organism>
<protein>
    <recommendedName>
        <fullName evidence="13">Centrosomal protein 57</fullName>
    </recommendedName>
</protein>
<evidence type="ECO:0000313" key="12">
    <source>
        <dbReference type="Proteomes" id="UP001187343"/>
    </source>
</evidence>
<sequence length="468" mass="53286">MDASSKASAGREKQEGVTAPLRGRPMSDSVSLASYAEYPAGRPFINAPLPFTNRPVKAFPESSSAAIISALKNLQEKIRHLELERCDAQQKLQTISRESTRSDHRDQDRPKNQDLLSQLTAAETRCLRLERQLEHMRKSVRNTESDRTAVLRQQVSLERLGSADQADVHLKLRKLDMLEQEYHRLTETQSTAERKIRQLERKLQEEEHQRKLVQDKAAQLQTGLEANRLLIQSVSPRPHKSSRNKQKKHSTKKHPSHPPPHYRLSLGDVPFVTGTSTASSHSVRANVQHVLHLMKQHHPQLCNERVLGHAPSTNDRARQASSSSSSSSSCSEELSDLLLTLQDEFGHMSFEQQELSKQIQSCGSDRLRQDLEREMEALMKRMENKGEQIAKVRRHQTQMEKLRRQCREPTDGGGEIKVTTTVSSRGRSAGPVKVKERPGERSRDSLRLLKDMRSLQTSLRSPQLSWEY</sequence>
<dbReference type="PANTHER" id="PTHR19336:SF11">
    <property type="entry name" value="CENTROSOMAL PROTEIN OF 57 KDA"/>
    <property type="match status" value="1"/>
</dbReference>
<keyword evidence="12" id="KW-1185">Reference proteome</keyword>
<keyword evidence="5 7" id="KW-0175">Coiled coil</keyword>
<evidence type="ECO:0000256" key="7">
    <source>
        <dbReference type="SAM" id="Coils"/>
    </source>
</evidence>
<comment type="subcellular location">
    <subcellularLocation>
        <location evidence="1">Cytoplasm</location>
        <location evidence="1">Cytoskeleton</location>
        <location evidence="1">Microtubule organizing center</location>
        <location evidence="1">Centrosome</location>
    </subcellularLocation>
</comment>
<dbReference type="Gene3D" id="1.20.58.90">
    <property type="match status" value="1"/>
</dbReference>
<dbReference type="GO" id="GO:0005813">
    <property type="term" value="C:centrosome"/>
    <property type="evidence" value="ECO:0007669"/>
    <property type="project" value="UniProtKB-SubCell"/>
</dbReference>
<dbReference type="GO" id="GO:0043015">
    <property type="term" value="F:gamma-tubulin binding"/>
    <property type="evidence" value="ECO:0007669"/>
    <property type="project" value="InterPro"/>
</dbReference>
<evidence type="ECO:0000256" key="1">
    <source>
        <dbReference type="ARBA" id="ARBA00004300"/>
    </source>
</evidence>
<feature type="region of interest" description="Disordered" evidence="8">
    <location>
        <begin position="1"/>
        <end position="27"/>
    </location>
</feature>
<keyword evidence="6" id="KW-0206">Cytoskeleton</keyword>
<feature type="region of interest" description="Disordered" evidence="8">
    <location>
        <begin position="92"/>
        <end position="116"/>
    </location>
</feature>
<dbReference type="Pfam" id="PF14073">
    <property type="entry name" value="Cep57_CLD"/>
    <property type="match status" value="1"/>
</dbReference>
<accession>A0AA88TJI6</accession>
<feature type="region of interest" description="Disordered" evidence="8">
    <location>
        <begin position="230"/>
        <end position="269"/>
    </location>
</feature>
<comment type="similarity">
    <text evidence="2">Belongs to the translokin family.</text>
</comment>
<dbReference type="InterPro" id="IPR051756">
    <property type="entry name" value="Centrosomal_MT-associated"/>
</dbReference>
<feature type="region of interest" description="Disordered" evidence="8">
    <location>
        <begin position="311"/>
        <end position="330"/>
    </location>
</feature>
<feature type="compositionally biased region" description="Low complexity" evidence="8">
    <location>
        <begin position="321"/>
        <end position="330"/>
    </location>
</feature>